<dbReference type="PROSITE" id="PS51752">
    <property type="entry name" value="JACALIN_LECTIN"/>
    <property type="match status" value="1"/>
</dbReference>
<protein>
    <recommendedName>
        <fullName evidence="2">Jacalin-type lectin domain-containing protein</fullName>
    </recommendedName>
</protein>
<proteinExistence type="predicted"/>
<feature type="region of interest" description="Disordered" evidence="1">
    <location>
        <begin position="1"/>
        <end position="27"/>
    </location>
</feature>
<accession>A0A8H7SG15</accession>
<dbReference type="PANTHER" id="PTHR21054:SF2">
    <property type="entry name" value="MIP04191P"/>
    <property type="match status" value="1"/>
</dbReference>
<dbReference type="SMART" id="SM00915">
    <property type="entry name" value="Jacalin"/>
    <property type="match status" value="1"/>
</dbReference>
<dbReference type="Pfam" id="PF01419">
    <property type="entry name" value="Jacalin"/>
    <property type="match status" value="1"/>
</dbReference>
<comment type="caution">
    <text evidence="3">The sequence shown here is derived from an EMBL/GenBank/DDBJ whole genome shotgun (WGS) entry which is preliminary data.</text>
</comment>
<dbReference type="InterPro" id="IPR021917">
    <property type="entry name" value="Unchr_Zn-peptidase-like"/>
</dbReference>
<dbReference type="InterPro" id="IPR036404">
    <property type="entry name" value="Jacalin-like_lectin_dom_sf"/>
</dbReference>
<dbReference type="Gene3D" id="2.100.10.30">
    <property type="entry name" value="Jacalin-like lectin domain"/>
    <property type="match status" value="1"/>
</dbReference>
<evidence type="ECO:0000259" key="2">
    <source>
        <dbReference type="PROSITE" id="PS51752"/>
    </source>
</evidence>
<evidence type="ECO:0000313" key="4">
    <source>
        <dbReference type="Proteomes" id="UP000646827"/>
    </source>
</evidence>
<dbReference type="OrthoDB" id="74460at2759"/>
<sequence length="659" mass="73839">MNSARTQQQPLKPPPIPKRPNSTTITNDTDIEITNVKDGEIVHQRFLLLNGRAGLRNAQFDVPVTIALNDFPTTSWPCVNSHFKALVHLVPGPNTMTIMFQHDAILHFHVQYIPLLQNPPLFLCIFIAQDSPGTFDVPPEKRHENTLSIAIEKLRMAGYLWQAFCAEQMYRHGMGRRTFRLDESWLPDTTVSSQHTTTRQTAQVHIIRSKHTLKEIRDVRRAQQSPNRDDQVPSLFSLFLDDLANHPRFGKQSCCVAGLILDSHWDTNKQTVLGHAALGGGGGNRSLGIFGSHLIHAWPRNIEEIIPCMMNTTPTDTRYVANDANESGQWWRALNIGMGAMLHEVGHAYTLSHTASGIMSRGYNNWNRTFVAKEPGKAPISSDDEAGSHWHRVDIVRLRFHPAFRIPSDGPIGSSHPMGPSFIPLNQEHIELSAPAGLSMLELIVNGRYRTHFEYIEKEHQPTRMLLSIQQLKQQCQCKPNEQLRLEATSINQQTESIDDVDTFLRDHSVQLPGIKGMVIKSDGCGHRGLGGKESLAVFDTIAKQKQLICIRVHHGSFLDGLVFRWSDNSETLIGKRGGGCSEFYMQAPDEFITGFIVRSGAWVDGLQIKTTTGRTSPWYGGQGGGMHILEAPQGYTLVGMYGSIAQWMDQVGIFYQKK</sequence>
<name>A0A8H7SG15_9FUNG</name>
<dbReference type="AlphaFoldDB" id="A0A8H7SG15"/>
<reference evidence="3 4" key="1">
    <citation type="submission" date="2020-12" db="EMBL/GenBank/DDBJ databases">
        <title>Metabolic potential, ecology and presence of endohyphal bacteria is reflected in genomic diversity of Mucoromycotina.</title>
        <authorList>
            <person name="Muszewska A."/>
            <person name="Okrasinska A."/>
            <person name="Steczkiewicz K."/>
            <person name="Drgas O."/>
            <person name="Orlowska M."/>
            <person name="Perlinska-Lenart U."/>
            <person name="Aleksandrzak-Piekarczyk T."/>
            <person name="Szatraj K."/>
            <person name="Zielenkiewicz U."/>
            <person name="Pilsyk S."/>
            <person name="Malc E."/>
            <person name="Mieczkowski P."/>
            <person name="Kruszewska J.S."/>
            <person name="Biernat P."/>
            <person name="Pawlowska J."/>
        </authorList>
    </citation>
    <scope>NUCLEOTIDE SEQUENCE [LARGE SCALE GENOMIC DNA]</scope>
    <source>
        <strain evidence="3 4">CBS 142.35</strain>
    </source>
</reference>
<keyword evidence="4" id="KW-1185">Reference proteome</keyword>
<dbReference type="InterPro" id="IPR001229">
    <property type="entry name" value="Jacalin-like_lectin_dom"/>
</dbReference>
<feature type="domain" description="Jacalin-type lectin" evidence="2">
    <location>
        <begin position="519"/>
        <end position="658"/>
    </location>
</feature>
<dbReference type="EMBL" id="JAEPRB010000006">
    <property type="protein sequence ID" value="KAG2227551.1"/>
    <property type="molecule type" value="Genomic_DNA"/>
</dbReference>
<dbReference type="PANTHER" id="PTHR21054">
    <property type="entry name" value="ZINC METALLOPROTEINASE-RELATED"/>
    <property type="match status" value="1"/>
</dbReference>
<dbReference type="SUPFAM" id="SSF51101">
    <property type="entry name" value="Mannose-binding lectins"/>
    <property type="match status" value="1"/>
</dbReference>
<evidence type="ECO:0000256" key="1">
    <source>
        <dbReference type="SAM" id="MobiDB-lite"/>
    </source>
</evidence>
<organism evidence="3 4">
    <name type="scientific">Circinella minor</name>
    <dbReference type="NCBI Taxonomy" id="1195481"/>
    <lineage>
        <taxon>Eukaryota</taxon>
        <taxon>Fungi</taxon>
        <taxon>Fungi incertae sedis</taxon>
        <taxon>Mucoromycota</taxon>
        <taxon>Mucoromycotina</taxon>
        <taxon>Mucoromycetes</taxon>
        <taxon>Mucorales</taxon>
        <taxon>Lichtheimiaceae</taxon>
        <taxon>Circinella</taxon>
    </lineage>
</organism>
<dbReference type="GO" id="GO:0005737">
    <property type="term" value="C:cytoplasm"/>
    <property type="evidence" value="ECO:0007669"/>
    <property type="project" value="TreeGrafter"/>
</dbReference>
<dbReference type="Pfam" id="PF12044">
    <property type="entry name" value="Metallopep"/>
    <property type="match status" value="1"/>
</dbReference>
<gene>
    <name evidence="3" type="ORF">INT45_002236</name>
</gene>
<dbReference type="Proteomes" id="UP000646827">
    <property type="component" value="Unassembled WGS sequence"/>
</dbReference>
<evidence type="ECO:0000313" key="3">
    <source>
        <dbReference type="EMBL" id="KAG2227551.1"/>
    </source>
</evidence>
<dbReference type="InterPro" id="IPR053002">
    <property type="entry name" value="Metalloproteinase_M10B"/>
</dbReference>